<evidence type="ECO:0000313" key="5">
    <source>
        <dbReference type="Proteomes" id="UP000034849"/>
    </source>
</evidence>
<accession>A0A0G0G8M2</accession>
<keyword evidence="1" id="KW-0547">Nucleotide-binding</keyword>
<evidence type="ECO:0000256" key="1">
    <source>
        <dbReference type="ARBA" id="ARBA00022741"/>
    </source>
</evidence>
<reference evidence="4 5" key="1">
    <citation type="journal article" date="2015" name="Nature">
        <title>rRNA introns, odd ribosomes, and small enigmatic genomes across a large radiation of phyla.</title>
        <authorList>
            <person name="Brown C.T."/>
            <person name="Hug L.A."/>
            <person name="Thomas B.C."/>
            <person name="Sharon I."/>
            <person name="Castelle C.J."/>
            <person name="Singh A."/>
            <person name="Wilkins M.J."/>
            <person name="Williams K.H."/>
            <person name="Banfield J.F."/>
        </authorList>
    </citation>
    <scope>NUCLEOTIDE SEQUENCE [LARGE SCALE GENOMIC DNA]</scope>
</reference>
<dbReference type="SUPFAM" id="SSF52540">
    <property type="entry name" value="P-loop containing nucleoside triphosphate hydrolases"/>
    <property type="match status" value="1"/>
</dbReference>
<proteinExistence type="predicted"/>
<evidence type="ECO:0000313" key="4">
    <source>
        <dbReference type="EMBL" id="KKQ27438.1"/>
    </source>
</evidence>
<dbReference type="AlphaFoldDB" id="A0A0G0G8M2"/>
<dbReference type="InterPro" id="IPR010488">
    <property type="entry name" value="Zeta_toxin_domain"/>
</dbReference>
<comment type="caution">
    <text evidence="4">The sequence shown here is derived from an EMBL/GenBank/DDBJ whole genome shotgun (WGS) entry which is preliminary data.</text>
</comment>
<organism evidence="4 5">
    <name type="scientific">Candidatus Magasanikbacteria bacterium GW2011_GWC2_37_14</name>
    <dbReference type="NCBI Taxonomy" id="1619046"/>
    <lineage>
        <taxon>Bacteria</taxon>
        <taxon>Candidatus Magasanikiibacteriota</taxon>
    </lineage>
</organism>
<keyword evidence="2" id="KW-0067">ATP-binding</keyword>
<dbReference type="Pfam" id="PF06414">
    <property type="entry name" value="Zeta_toxin"/>
    <property type="match status" value="1"/>
</dbReference>
<dbReference type="GO" id="GO:0016301">
    <property type="term" value="F:kinase activity"/>
    <property type="evidence" value="ECO:0007669"/>
    <property type="project" value="InterPro"/>
</dbReference>
<feature type="domain" description="Zeta toxin" evidence="3">
    <location>
        <begin position="4"/>
        <end position="100"/>
    </location>
</feature>
<evidence type="ECO:0000256" key="2">
    <source>
        <dbReference type="ARBA" id="ARBA00022840"/>
    </source>
</evidence>
<name>A0A0G0G8M2_9BACT</name>
<dbReference type="GO" id="GO:0005524">
    <property type="term" value="F:ATP binding"/>
    <property type="evidence" value="ECO:0007669"/>
    <property type="project" value="UniProtKB-KW"/>
</dbReference>
<dbReference type="InterPro" id="IPR027417">
    <property type="entry name" value="P-loop_NTPase"/>
</dbReference>
<dbReference type="EMBL" id="LBSX01000009">
    <property type="protein sequence ID" value="KKQ27438.1"/>
    <property type="molecule type" value="Genomic_DNA"/>
</dbReference>
<dbReference type="Proteomes" id="UP000034849">
    <property type="component" value="Unassembled WGS sequence"/>
</dbReference>
<sequence length="166" mass="19839">MPKNLIIITGPTASGKSTVAKLLCKKYKKCVRLDIDRVKHFIETGFRYDNSAEGKKQWNLCTENILVLTKNYLKNDYTVIIEGVLGNTENWQKIFKILKPKYKYLLLVDKKELFARNDKRDLKLKMLKKDIEYHYKMFLQDFYLKNFEIIENNNLHETVEYIYGRE</sequence>
<dbReference type="PATRIC" id="fig|1619046.3.peg.657"/>
<dbReference type="Gene3D" id="3.40.50.300">
    <property type="entry name" value="P-loop containing nucleotide triphosphate hydrolases"/>
    <property type="match status" value="1"/>
</dbReference>
<dbReference type="STRING" id="1619046.US42_C0009G0028"/>
<protein>
    <recommendedName>
        <fullName evidence="3">Zeta toxin domain-containing protein</fullName>
    </recommendedName>
</protein>
<gene>
    <name evidence="4" type="ORF">US42_C0009G0028</name>
</gene>
<evidence type="ECO:0000259" key="3">
    <source>
        <dbReference type="Pfam" id="PF06414"/>
    </source>
</evidence>